<name>A0ABT7KPM8_9HYPH</name>
<accession>A0ABT7KPM8</accession>
<evidence type="ECO:0000313" key="2">
    <source>
        <dbReference type="Proteomes" id="UP001172630"/>
    </source>
</evidence>
<organism evidence="1 2">
    <name type="scientific">Rhizobium calliandrae</name>
    <dbReference type="NCBI Taxonomy" id="1312182"/>
    <lineage>
        <taxon>Bacteria</taxon>
        <taxon>Pseudomonadati</taxon>
        <taxon>Pseudomonadota</taxon>
        <taxon>Alphaproteobacteria</taxon>
        <taxon>Hyphomicrobiales</taxon>
        <taxon>Rhizobiaceae</taxon>
        <taxon>Rhizobium/Agrobacterium group</taxon>
        <taxon>Rhizobium</taxon>
    </lineage>
</organism>
<protein>
    <submittedName>
        <fullName evidence="1">Uncharacterized protein</fullName>
    </submittedName>
</protein>
<proteinExistence type="predicted"/>
<dbReference type="EMBL" id="JARFYN010000090">
    <property type="protein sequence ID" value="MDL2410577.1"/>
    <property type="molecule type" value="Genomic_DNA"/>
</dbReference>
<keyword evidence="2" id="KW-1185">Reference proteome</keyword>
<dbReference type="Proteomes" id="UP001172630">
    <property type="component" value="Unassembled WGS sequence"/>
</dbReference>
<reference evidence="1" key="1">
    <citation type="submission" date="2023-06" db="EMBL/GenBank/DDBJ databases">
        <title>Phylogenetic Diversity of Rhizobium strains.</title>
        <authorList>
            <person name="Moura F.T."/>
            <person name="Helene L.C.F."/>
            <person name="Hungria M."/>
        </authorList>
    </citation>
    <scope>NUCLEOTIDE SEQUENCE</scope>
    <source>
        <strain evidence="1">CCGE524</strain>
    </source>
</reference>
<gene>
    <name evidence="1" type="ORF">PY650_34375</name>
</gene>
<evidence type="ECO:0000313" key="1">
    <source>
        <dbReference type="EMBL" id="MDL2410577.1"/>
    </source>
</evidence>
<dbReference type="RefSeq" id="WP_285884493.1">
    <property type="nucleotide sequence ID" value="NZ_JARFYN010000090.1"/>
</dbReference>
<sequence length="96" mass="10622">MAGKVISIGSGQPKKLSRQQFMEQTLALVDAGCVKVSVHLSGDHPERKISQAQIEMCLIKGTVQSDPVINMFGNWQSEIFRHMDGWQQQVVVVTAI</sequence>
<comment type="caution">
    <text evidence="1">The sequence shown here is derived from an EMBL/GenBank/DDBJ whole genome shotgun (WGS) entry which is preliminary data.</text>
</comment>